<feature type="domain" description="Peptidase S1" evidence="4">
    <location>
        <begin position="43"/>
        <end position="277"/>
    </location>
</feature>
<dbReference type="SMART" id="SM00020">
    <property type="entry name" value="Tryp_SPc"/>
    <property type="match status" value="1"/>
</dbReference>
<evidence type="ECO:0000313" key="5">
    <source>
        <dbReference type="Proteomes" id="UP000492821"/>
    </source>
</evidence>
<evidence type="ECO:0000256" key="1">
    <source>
        <dbReference type="ARBA" id="ARBA00023157"/>
    </source>
</evidence>
<evidence type="ECO:0000259" key="4">
    <source>
        <dbReference type="PROSITE" id="PS50240"/>
    </source>
</evidence>
<dbReference type="InterPro" id="IPR009003">
    <property type="entry name" value="Peptidase_S1_PA"/>
</dbReference>
<feature type="chain" id="PRO_5028988278" evidence="3">
    <location>
        <begin position="21"/>
        <end position="283"/>
    </location>
</feature>
<dbReference type="PROSITE" id="PS50240">
    <property type="entry name" value="TRYPSIN_DOM"/>
    <property type="match status" value="1"/>
</dbReference>
<dbReference type="AlphaFoldDB" id="A0A7E4VFY8"/>
<comment type="similarity">
    <text evidence="2">Belongs to the peptidase S1 family. CLIP subfamily.</text>
</comment>
<evidence type="ECO:0000256" key="2">
    <source>
        <dbReference type="ARBA" id="ARBA00024195"/>
    </source>
</evidence>
<reference evidence="5" key="1">
    <citation type="journal article" date="2013" name="Genetics">
        <title>The draft genome and transcriptome of Panagrellus redivivus are shaped by the harsh demands of a free-living lifestyle.</title>
        <authorList>
            <person name="Srinivasan J."/>
            <person name="Dillman A.R."/>
            <person name="Macchietto M.G."/>
            <person name="Heikkinen L."/>
            <person name="Lakso M."/>
            <person name="Fracchia K.M."/>
            <person name="Antoshechkin I."/>
            <person name="Mortazavi A."/>
            <person name="Wong G."/>
            <person name="Sternberg P.W."/>
        </authorList>
    </citation>
    <scope>NUCLEOTIDE SEQUENCE [LARGE SCALE GENOMIC DNA]</scope>
    <source>
        <strain evidence="5">MT8872</strain>
    </source>
</reference>
<keyword evidence="1" id="KW-1015">Disulfide bond</keyword>
<name>A0A7E4VFY8_PANRE</name>
<dbReference type="InterPro" id="IPR051487">
    <property type="entry name" value="Ser/Thr_Proteases_Immune/Dev"/>
</dbReference>
<feature type="signal peptide" evidence="3">
    <location>
        <begin position="1"/>
        <end position="20"/>
    </location>
</feature>
<evidence type="ECO:0000256" key="3">
    <source>
        <dbReference type="SAM" id="SignalP"/>
    </source>
</evidence>
<dbReference type="PANTHER" id="PTHR24256">
    <property type="entry name" value="TRYPTASE-RELATED"/>
    <property type="match status" value="1"/>
</dbReference>
<keyword evidence="3" id="KW-0732">Signal</keyword>
<sequence>MLFSVNLLFLAATCFISGYAYECGIPQANVWLSGKDSYDNRMIIEGRVAKWHELPWVVFIDFLKNGFVRHSCSGSIISPKHVLTALHCLTHNGSLIPHSLKNSKYAIKVKVGSRYKNEGLTFNRKTYYVFAFENGFADFAVLRLDEEIKFRHLDAAPICLSKLRPEDGETLIVAGHGIHLNRKNVTRPERSYVIGNATVLKNGPWKLDHYQFYTGDLNGGGAAGDSGCPAMTIFNGKYYQVGILIQGNHQKVDGGIFNHGVYNAISPFCDGIKEVTHGMAYCQ</sequence>
<dbReference type="Proteomes" id="UP000492821">
    <property type="component" value="Unassembled WGS sequence"/>
</dbReference>
<reference evidence="6" key="2">
    <citation type="submission" date="2020-10" db="UniProtKB">
        <authorList>
            <consortium name="WormBaseParasite"/>
        </authorList>
    </citation>
    <scope>IDENTIFICATION</scope>
</reference>
<dbReference type="GO" id="GO:0004252">
    <property type="term" value="F:serine-type endopeptidase activity"/>
    <property type="evidence" value="ECO:0007669"/>
    <property type="project" value="InterPro"/>
</dbReference>
<organism evidence="5 6">
    <name type="scientific">Panagrellus redivivus</name>
    <name type="common">Microworm</name>
    <dbReference type="NCBI Taxonomy" id="6233"/>
    <lineage>
        <taxon>Eukaryota</taxon>
        <taxon>Metazoa</taxon>
        <taxon>Ecdysozoa</taxon>
        <taxon>Nematoda</taxon>
        <taxon>Chromadorea</taxon>
        <taxon>Rhabditida</taxon>
        <taxon>Tylenchina</taxon>
        <taxon>Panagrolaimomorpha</taxon>
        <taxon>Panagrolaimoidea</taxon>
        <taxon>Panagrolaimidae</taxon>
        <taxon>Panagrellus</taxon>
    </lineage>
</organism>
<proteinExistence type="inferred from homology"/>
<dbReference type="Pfam" id="PF00089">
    <property type="entry name" value="Trypsin"/>
    <property type="match status" value="1"/>
</dbReference>
<keyword evidence="5" id="KW-1185">Reference proteome</keyword>
<evidence type="ECO:0000313" key="6">
    <source>
        <dbReference type="WBParaSite" id="Pan_g19754.t1"/>
    </source>
</evidence>
<dbReference type="InterPro" id="IPR001254">
    <property type="entry name" value="Trypsin_dom"/>
</dbReference>
<dbReference type="SUPFAM" id="SSF50494">
    <property type="entry name" value="Trypsin-like serine proteases"/>
    <property type="match status" value="1"/>
</dbReference>
<dbReference type="InterPro" id="IPR043504">
    <property type="entry name" value="Peptidase_S1_PA_chymotrypsin"/>
</dbReference>
<dbReference type="WBParaSite" id="Pan_g19754.t1">
    <property type="protein sequence ID" value="Pan_g19754.t1"/>
    <property type="gene ID" value="Pan_g19754"/>
</dbReference>
<accession>A0A7E4VFY8</accession>
<dbReference type="Gene3D" id="2.40.10.10">
    <property type="entry name" value="Trypsin-like serine proteases"/>
    <property type="match status" value="1"/>
</dbReference>
<protein>
    <submittedName>
        <fullName evidence="6">Peptidase S1 domain-containing protein</fullName>
    </submittedName>
</protein>
<dbReference type="GO" id="GO:0006508">
    <property type="term" value="P:proteolysis"/>
    <property type="evidence" value="ECO:0007669"/>
    <property type="project" value="InterPro"/>
</dbReference>